<name>A0A023FCR8_AMBCJ</name>
<feature type="compositionally biased region" description="Basic residues" evidence="1">
    <location>
        <begin position="148"/>
        <end position="159"/>
    </location>
</feature>
<evidence type="ECO:0000256" key="1">
    <source>
        <dbReference type="SAM" id="MobiDB-lite"/>
    </source>
</evidence>
<dbReference type="EMBL" id="GBBK01005357">
    <property type="protein sequence ID" value="JAC19125.1"/>
    <property type="molecule type" value="mRNA"/>
</dbReference>
<dbReference type="AlphaFoldDB" id="A0A023FCR8"/>
<protein>
    <submittedName>
        <fullName evidence="2">Putative secreted protein</fullName>
    </submittedName>
</protein>
<evidence type="ECO:0000313" key="2">
    <source>
        <dbReference type="EMBL" id="JAC19125.1"/>
    </source>
</evidence>
<organism evidence="2">
    <name type="scientific">Amblyomma cajennense</name>
    <name type="common">Cayenne tick</name>
    <name type="synonym">Acarus cajennensis</name>
    <dbReference type="NCBI Taxonomy" id="34607"/>
    <lineage>
        <taxon>Eukaryota</taxon>
        <taxon>Metazoa</taxon>
        <taxon>Ecdysozoa</taxon>
        <taxon>Arthropoda</taxon>
        <taxon>Chelicerata</taxon>
        <taxon>Arachnida</taxon>
        <taxon>Acari</taxon>
        <taxon>Parasitiformes</taxon>
        <taxon>Ixodida</taxon>
        <taxon>Ixodoidea</taxon>
        <taxon>Ixodidae</taxon>
        <taxon>Amblyomminae</taxon>
        <taxon>Amblyomma</taxon>
    </lineage>
</organism>
<reference evidence="2" key="1">
    <citation type="submission" date="2014-03" db="EMBL/GenBank/DDBJ databases">
        <title>The sialotranscriptome of Amblyomma triste, Amblyomma parvum and Amblyomma cajennense ticks, uncovered by 454-based RNA-seq.</title>
        <authorList>
            <person name="Garcia G.R."/>
            <person name="Gardinassi L.G."/>
            <person name="Ribeiro J.M."/>
            <person name="Anatriello E."/>
            <person name="Ferreira B.R."/>
            <person name="Moreira H.N."/>
            <person name="Mafra C."/>
            <person name="Olegario M.M."/>
            <person name="Szabo P.J."/>
            <person name="Miranda-Santos I.K."/>
            <person name="Maruyama S.R."/>
        </authorList>
    </citation>
    <scope>NUCLEOTIDE SEQUENCE</scope>
    <source>
        <strain evidence="2">Uberlandia</strain>
        <tissue evidence="2">Salivary glands</tissue>
    </source>
</reference>
<accession>A0A023FCR8</accession>
<feature type="region of interest" description="Disordered" evidence="1">
    <location>
        <begin position="146"/>
        <end position="165"/>
    </location>
</feature>
<sequence length="165" mass="18472">MCVMVFLLATACKGRSKKTLVPFVWLLKKPPRFESLVETNLRENKSRRRELFSHLARGTSGGEQNIEPNGAAARRIRRPSKTLTTTAKTVSELGHSFSLVTHTHSPVQLCTGRDSGKISHRYREGREVSTTTTLARFMLGAPLCTSSKARRRPRSHHYSTRAGLV</sequence>
<proteinExistence type="evidence at transcript level"/>